<dbReference type="AlphaFoldDB" id="A0A6J6HUF2"/>
<accession>A0A6J6HUF2</accession>
<proteinExistence type="predicted"/>
<sequence length="65" mass="6858">MPSTSPSRGDLVVAETESIKPSKFVTMCDARVPFPTAEGPAITISLPAGFMPATLPQDQLLLSKL</sequence>
<dbReference type="EMBL" id="CAEZVE010000010">
    <property type="protein sequence ID" value="CAB4615209.1"/>
    <property type="molecule type" value="Genomic_DNA"/>
</dbReference>
<reference evidence="1" key="1">
    <citation type="submission" date="2020-05" db="EMBL/GenBank/DDBJ databases">
        <authorList>
            <person name="Chiriac C."/>
            <person name="Salcher M."/>
            <person name="Ghai R."/>
            <person name="Kavagutti S V."/>
        </authorList>
    </citation>
    <scope>NUCLEOTIDE SEQUENCE</scope>
</reference>
<gene>
    <name evidence="1" type="ORF">UFOPK1931_00125</name>
</gene>
<organism evidence="1">
    <name type="scientific">freshwater metagenome</name>
    <dbReference type="NCBI Taxonomy" id="449393"/>
    <lineage>
        <taxon>unclassified sequences</taxon>
        <taxon>metagenomes</taxon>
        <taxon>ecological metagenomes</taxon>
    </lineage>
</organism>
<evidence type="ECO:0000313" key="1">
    <source>
        <dbReference type="EMBL" id="CAB4615209.1"/>
    </source>
</evidence>
<protein>
    <submittedName>
        <fullName evidence="1">Unannotated protein</fullName>
    </submittedName>
</protein>
<name>A0A6J6HUF2_9ZZZZ</name>